<keyword evidence="5" id="KW-1185">Reference proteome</keyword>
<dbReference type="PROSITE" id="PS51747">
    <property type="entry name" value="CYT_DCMP_DEAMINASES_2"/>
    <property type="match status" value="1"/>
</dbReference>
<dbReference type="GO" id="GO:0008892">
    <property type="term" value="F:guanine deaminase activity"/>
    <property type="evidence" value="ECO:0007669"/>
    <property type="project" value="UniProtKB-EC"/>
</dbReference>
<evidence type="ECO:0000256" key="2">
    <source>
        <dbReference type="ARBA" id="ARBA00022833"/>
    </source>
</evidence>
<dbReference type="GO" id="GO:0006152">
    <property type="term" value="P:purine nucleoside catabolic process"/>
    <property type="evidence" value="ECO:0007669"/>
    <property type="project" value="TreeGrafter"/>
</dbReference>
<dbReference type="EMBL" id="CP036279">
    <property type="protein sequence ID" value="QDU62801.1"/>
    <property type="molecule type" value="Genomic_DNA"/>
</dbReference>
<dbReference type="RefSeq" id="WP_419192659.1">
    <property type="nucleotide sequence ID" value="NZ_CP036279.1"/>
</dbReference>
<dbReference type="GO" id="GO:0008270">
    <property type="term" value="F:zinc ion binding"/>
    <property type="evidence" value="ECO:0007669"/>
    <property type="project" value="InterPro"/>
</dbReference>
<organism evidence="4 5">
    <name type="scientific">Kolteria novifilia</name>
    <dbReference type="NCBI Taxonomy" id="2527975"/>
    <lineage>
        <taxon>Bacteria</taxon>
        <taxon>Pseudomonadati</taxon>
        <taxon>Planctomycetota</taxon>
        <taxon>Planctomycetia</taxon>
        <taxon>Kolteriales</taxon>
        <taxon>Kolteriaceae</taxon>
        <taxon>Kolteria</taxon>
    </lineage>
</organism>
<name>A0A518B763_9BACT</name>
<dbReference type="GO" id="GO:0047974">
    <property type="term" value="F:guanosine deaminase activity"/>
    <property type="evidence" value="ECO:0007669"/>
    <property type="project" value="TreeGrafter"/>
</dbReference>
<keyword evidence="2" id="KW-0862">Zinc</keyword>
<evidence type="ECO:0000313" key="4">
    <source>
        <dbReference type="EMBL" id="QDU62801.1"/>
    </source>
</evidence>
<dbReference type="Proteomes" id="UP000317093">
    <property type="component" value="Chromosome"/>
</dbReference>
<evidence type="ECO:0000256" key="1">
    <source>
        <dbReference type="ARBA" id="ARBA00022723"/>
    </source>
</evidence>
<keyword evidence="1" id="KW-0479">Metal-binding</keyword>
<dbReference type="PANTHER" id="PTHR11079">
    <property type="entry name" value="CYTOSINE DEAMINASE FAMILY MEMBER"/>
    <property type="match status" value="1"/>
</dbReference>
<dbReference type="EC" id="3.5.4.3" evidence="4"/>
<dbReference type="KEGG" id="knv:Pan216_36720"/>
<dbReference type="PANTHER" id="PTHR11079:SF161">
    <property type="entry name" value="CMP_DCMP-TYPE DEAMINASE DOMAIN-CONTAINING PROTEIN"/>
    <property type="match status" value="1"/>
</dbReference>
<gene>
    <name evidence="4" type="primary">guaD_2</name>
    <name evidence="4" type="ORF">Pan216_36720</name>
</gene>
<dbReference type="AlphaFoldDB" id="A0A518B763"/>
<dbReference type="InterPro" id="IPR016192">
    <property type="entry name" value="APOBEC/CMP_deaminase_Zn-bd"/>
</dbReference>
<feature type="domain" description="CMP/dCMP-type deaminase" evidence="3">
    <location>
        <begin position="1"/>
        <end position="129"/>
    </location>
</feature>
<protein>
    <submittedName>
        <fullName evidence="4">Guanine deaminase</fullName>
        <ecNumber evidence="4">3.5.4.3</ecNumber>
    </submittedName>
</protein>
<dbReference type="PROSITE" id="PS00903">
    <property type="entry name" value="CYT_DCMP_DEAMINASES_1"/>
    <property type="match status" value="1"/>
</dbReference>
<sequence>MPIDFVERVVQLALQNVEAGGRPFASIIERDGEIIAEAANQVAQTRDPTAHAELLAIRVASQVLNSETFTGCRIWNMAHPCPMCLAAVYYCSPESCLFLLAREEYASLYVDDRRYFTLGNFYDEIAKPWPERSLPMEHVVDERGRSPYRRWRELHPEGVCKAT</sequence>
<dbReference type="Pfam" id="PF00383">
    <property type="entry name" value="dCMP_cyt_deam_1"/>
    <property type="match status" value="1"/>
</dbReference>
<reference evidence="4 5" key="1">
    <citation type="submission" date="2019-02" db="EMBL/GenBank/DDBJ databases">
        <title>Deep-cultivation of Planctomycetes and their phenomic and genomic characterization uncovers novel biology.</title>
        <authorList>
            <person name="Wiegand S."/>
            <person name="Jogler M."/>
            <person name="Boedeker C."/>
            <person name="Pinto D."/>
            <person name="Vollmers J."/>
            <person name="Rivas-Marin E."/>
            <person name="Kohn T."/>
            <person name="Peeters S.H."/>
            <person name="Heuer A."/>
            <person name="Rast P."/>
            <person name="Oberbeckmann S."/>
            <person name="Bunk B."/>
            <person name="Jeske O."/>
            <person name="Meyerdierks A."/>
            <person name="Storesund J.E."/>
            <person name="Kallscheuer N."/>
            <person name="Luecker S."/>
            <person name="Lage O.M."/>
            <person name="Pohl T."/>
            <person name="Merkel B.J."/>
            <person name="Hornburger P."/>
            <person name="Mueller R.-W."/>
            <person name="Bruemmer F."/>
            <person name="Labrenz M."/>
            <person name="Spormann A.M."/>
            <person name="Op den Camp H."/>
            <person name="Overmann J."/>
            <person name="Amann R."/>
            <person name="Jetten M.S.M."/>
            <person name="Mascher T."/>
            <person name="Medema M.H."/>
            <person name="Devos D.P."/>
            <person name="Kaster A.-K."/>
            <person name="Ovreas L."/>
            <person name="Rohde M."/>
            <person name="Galperin M.Y."/>
            <person name="Jogler C."/>
        </authorList>
    </citation>
    <scope>NUCLEOTIDE SEQUENCE [LARGE SCALE GENOMIC DNA]</scope>
    <source>
        <strain evidence="4 5">Pan216</strain>
    </source>
</reference>
<dbReference type="SUPFAM" id="SSF53927">
    <property type="entry name" value="Cytidine deaminase-like"/>
    <property type="match status" value="1"/>
</dbReference>
<dbReference type="Gene3D" id="3.40.140.10">
    <property type="entry name" value="Cytidine Deaminase, domain 2"/>
    <property type="match status" value="1"/>
</dbReference>
<dbReference type="InterPro" id="IPR002125">
    <property type="entry name" value="CMP_dCMP_dom"/>
</dbReference>
<accession>A0A518B763</accession>
<evidence type="ECO:0000313" key="5">
    <source>
        <dbReference type="Proteomes" id="UP000317093"/>
    </source>
</evidence>
<dbReference type="InterPro" id="IPR016193">
    <property type="entry name" value="Cytidine_deaminase-like"/>
</dbReference>
<proteinExistence type="predicted"/>
<evidence type="ECO:0000259" key="3">
    <source>
        <dbReference type="PROSITE" id="PS51747"/>
    </source>
</evidence>
<keyword evidence="4" id="KW-0378">Hydrolase</keyword>
<dbReference type="CDD" id="cd01285">
    <property type="entry name" value="nucleoside_deaminase"/>
    <property type="match status" value="1"/>
</dbReference>